<protein>
    <submittedName>
        <fullName evidence="1">Uncharacterized protein</fullName>
    </submittedName>
</protein>
<proteinExistence type="predicted"/>
<evidence type="ECO:0000313" key="1">
    <source>
        <dbReference type="EMBL" id="MBI4596517.1"/>
    </source>
</evidence>
<gene>
    <name evidence="1" type="ORF">HY730_09130</name>
</gene>
<dbReference type="AlphaFoldDB" id="A0A933GMU4"/>
<comment type="caution">
    <text evidence="1">The sequence shown here is derived from an EMBL/GenBank/DDBJ whole genome shotgun (WGS) entry which is preliminary data.</text>
</comment>
<accession>A0A933GMU4</accession>
<dbReference type="Proteomes" id="UP000772181">
    <property type="component" value="Unassembled WGS sequence"/>
</dbReference>
<sequence>MGKKMRVYAQEEKNTIDTITIDSEACCSNIEFFEELNVVRNQVILVIVKGTGSEGGISQPTLGQEWQKCFWHKTGTKDPGNTLEQFLSIYEASEDQIGFPGDTTTSTSPWPELWQEPEEDLQSWRGVFAPVYKRKAVFTKTMSFKTSELPRWKPNVVIDRRTLELADE</sequence>
<name>A0A933GMU4_UNCTE</name>
<evidence type="ECO:0000313" key="2">
    <source>
        <dbReference type="Proteomes" id="UP000772181"/>
    </source>
</evidence>
<organism evidence="1 2">
    <name type="scientific">Tectimicrobiota bacterium</name>
    <dbReference type="NCBI Taxonomy" id="2528274"/>
    <lineage>
        <taxon>Bacteria</taxon>
        <taxon>Pseudomonadati</taxon>
        <taxon>Nitrospinota/Tectimicrobiota group</taxon>
        <taxon>Candidatus Tectimicrobiota</taxon>
    </lineage>
</organism>
<reference evidence="1" key="1">
    <citation type="submission" date="2020-07" db="EMBL/GenBank/DDBJ databases">
        <title>Huge and variable diversity of episymbiotic CPR bacteria and DPANN archaea in groundwater ecosystems.</title>
        <authorList>
            <person name="He C.Y."/>
            <person name="Keren R."/>
            <person name="Whittaker M."/>
            <person name="Farag I.F."/>
            <person name="Doudna J."/>
            <person name="Cate J.H.D."/>
            <person name="Banfield J.F."/>
        </authorList>
    </citation>
    <scope>NUCLEOTIDE SEQUENCE</scope>
    <source>
        <strain evidence="1">NC_groundwater_1482_Ag_S-0.65um_47_24</strain>
    </source>
</reference>
<dbReference type="EMBL" id="JACQWF010000398">
    <property type="protein sequence ID" value="MBI4596517.1"/>
    <property type="molecule type" value="Genomic_DNA"/>
</dbReference>